<comment type="similarity">
    <text evidence="1">Belongs to the WD repeat striatin family.</text>
</comment>
<feature type="domain" description="Striatin N-terminal" evidence="8">
    <location>
        <begin position="20"/>
        <end position="145"/>
    </location>
</feature>
<dbReference type="Pfam" id="PF08232">
    <property type="entry name" value="Striatin"/>
    <property type="match status" value="1"/>
</dbReference>
<dbReference type="Gene3D" id="2.130.10.10">
    <property type="entry name" value="YVTN repeat-like/Quinoprotein amine dehydrogenase"/>
    <property type="match status" value="2"/>
</dbReference>
<evidence type="ECO:0000256" key="4">
    <source>
        <dbReference type="ARBA" id="ARBA00022860"/>
    </source>
</evidence>
<dbReference type="InterPro" id="IPR015943">
    <property type="entry name" value="WD40/YVTN_repeat-like_dom_sf"/>
</dbReference>
<dbReference type="CDD" id="cd00200">
    <property type="entry name" value="WD40"/>
    <property type="match status" value="1"/>
</dbReference>
<feature type="repeat" description="WD" evidence="6">
    <location>
        <begin position="316"/>
        <end position="357"/>
    </location>
</feature>
<feature type="coiled-coil region" evidence="7">
    <location>
        <begin position="39"/>
        <end position="73"/>
    </location>
</feature>
<evidence type="ECO:0000256" key="1">
    <source>
        <dbReference type="ARBA" id="ARBA00009616"/>
    </source>
</evidence>
<dbReference type="InterPro" id="IPR020472">
    <property type="entry name" value="WD40_PAC1"/>
</dbReference>
<protein>
    <recommendedName>
        <fullName evidence="8">Striatin N-terminal domain-containing protein</fullName>
    </recommendedName>
</protein>
<evidence type="ECO:0000259" key="8">
    <source>
        <dbReference type="Pfam" id="PF08232"/>
    </source>
</evidence>
<proteinExistence type="inferred from homology"/>
<sequence length="552" mass="62369">MSTTWTIGSQNQTSELKNYSLPGVISFLGEHCKQIEIERTHWLVEKKQLTERIAQLEGENKSQDNIVKDLTRRIKMLEYSLRQERIKYAKLTGGHHRVNSDVITSILSRDDKNGENSGNSLPKRRTRAHRQLLSKYLQELGLDDIFTGDLPPRPSAHHRPSKSYGSGIQALIEAPEVETKPIPKPDVIKSNSLTEEKIKRSWELKATLKSHMDGVRSVYFAPKNGILATSSEDCVIKLWDISNYETLNESSFFEPYFTLRGHKGPIFCSTGNQIGNEQLLYTAGKEGNIRVWDLRPPSEIDTYNPGPDRGCCVGVWASHSEPIWDLQHHPLDNLLLSVSSDGVTKLWKTMDTRASIENWELGRASSNLLKNYTFPTNDGDEFHIPTCCAWVMTELNSFVVGYTSPFLNIFDKQTGKPTIIKFVKDQNAPSVTYQINSIVTDPNHSLAVSGHEDKHLRFFDLNSCTCVKDLVGHTESVSSLLMDKYGNYVISGGHDGSLRFWDMRNYQCLHEIPAHRKKYDEGVFSIAQHQNLPILASGGADSLVKFYHASDD</sequence>
<feature type="repeat" description="WD" evidence="6">
    <location>
        <begin position="259"/>
        <end position="302"/>
    </location>
</feature>
<accession>A0AAU9K270</accession>
<name>A0AAU9K270_9CILI</name>
<dbReference type="PROSITE" id="PS50294">
    <property type="entry name" value="WD_REPEATS_REGION"/>
    <property type="match status" value="2"/>
</dbReference>
<feature type="repeat" description="WD" evidence="6">
    <location>
        <begin position="470"/>
        <end position="511"/>
    </location>
</feature>
<evidence type="ECO:0000256" key="6">
    <source>
        <dbReference type="PROSITE-ProRule" id="PRU00221"/>
    </source>
</evidence>
<dbReference type="PROSITE" id="PS50082">
    <property type="entry name" value="WD_REPEATS_2"/>
    <property type="match status" value="4"/>
</dbReference>
<dbReference type="Gene3D" id="1.20.5.300">
    <property type="match status" value="1"/>
</dbReference>
<comment type="caution">
    <text evidence="9">The sequence shown here is derived from an EMBL/GenBank/DDBJ whole genome shotgun (WGS) entry which is preliminary data.</text>
</comment>
<dbReference type="InterPro" id="IPR019775">
    <property type="entry name" value="WD40_repeat_CS"/>
</dbReference>
<keyword evidence="2 6" id="KW-0853">WD repeat</keyword>
<dbReference type="AlphaFoldDB" id="A0AAU9K270"/>
<feature type="repeat" description="WD" evidence="6">
    <location>
        <begin position="208"/>
        <end position="249"/>
    </location>
</feature>
<gene>
    <name evidence="9" type="ORF">BSTOLATCC_MIC56921</name>
</gene>
<dbReference type="Proteomes" id="UP001162131">
    <property type="component" value="Unassembled WGS sequence"/>
</dbReference>
<dbReference type="PROSITE" id="PS00678">
    <property type="entry name" value="WD_REPEATS_1"/>
    <property type="match status" value="2"/>
</dbReference>
<dbReference type="SUPFAM" id="SSF50978">
    <property type="entry name" value="WD40 repeat-like"/>
    <property type="match status" value="1"/>
</dbReference>
<dbReference type="SMART" id="SM00320">
    <property type="entry name" value="WD40"/>
    <property type="match status" value="6"/>
</dbReference>
<dbReference type="InterPro" id="IPR001680">
    <property type="entry name" value="WD40_rpt"/>
</dbReference>
<dbReference type="Pfam" id="PF00400">
    <property type="entry name" value="WD40"/>
    <property type="match status" value="6"/>
</dbReference>
<evidence type="ECO:0000256" key="5">
    <source>
        <dbReference type="ARBA" id="ARBA00023054"/>
    </source>
</evidence>
<dbReference type="PANTHER" id="PTHR15653:SF0">
    <property type="entry name" value="CONNECTOR OF KINASE TO AP-1, ISOFORM E"/>
    <property type="match status" value="1"/>
</dbReference>
<keyword evidence="4" id="KW-0112">Calmodulin-binding</keyword>
<evidence type="ECO:0000256" key="2">
    <source>
        <dbReference type="ARBA" id="ARBA00022574"/>
    </source>
</evidence>
<dbReference type="EMBL" id="CAJZBQ010000055">
    <property type="protein sequence ID" value="CAG9332628.1"/>
    <property type="molecule type" value="Genomic_DNA"/>
</dbReference>
<evidence type="ECO:0000313" key="9">
    <source>
        <dbReference type="EMBL" id="CAG9332628.1"/>
    </source>
</evidence>
<dbReference type="PRINTS" id="PR00320">
    <property type="entry name" value="GPROTEINBRPT"/>
</dbReference>
<keyword evidence="3" id="KW-0677">Repeat</keyword>
<dbReference type="InterPro" id="IPR051488">
    <property type="entry name" value="WD_repeat_striatin"/>
</dbReference>
<reference evidence="9" key="1">
    <citation type="submission" date="2021-09" db="EMBL/GenBank/DDBJ databases">
        <authorList>
            <consortium name="AG Swart"/>
            <person name="Singh M."/>
            <person name="Singh A."/>
            <person name="Seah K."/>
            <person name="Emmerich C."/>
        </authorList>
    </citation>
    <scope>NUCLEOTIDE SEQUENCE</scope>
    <source>
        <strain evidence="9">ATCC30299</strain>
    </source>
</reference>
<dbReference type="InterPro" id="IPR036322">
    <property type="entry name" value="WD40_repeat_dom_sf"/>
</dbReference>
<evidence type="ECO:0000313" key="10">
    <source>
        <dbReference type="Proteomes" id="UP001162131"/>
    </source>
</evidence>
<dbReference type="InterPro" id="IPR013258">
    <property type="entry name" value="Striatin_N"/>
</dbReference>
<evidence type="ECO:0000256" key="3">
    <source>
        <dbReference type="ARBA" id="ARBA00022737"/>
    </source>
</evidence>
<dbReference type="PANTHER" id="PTHR15653">
    <property type="entry name" value="STRIATIN"/>
    <property type="match status" value="1"/>
</dbReference>
<organism evidence="9 10">
    <name type="scientific">Blepharisma stoltei</name>
    <dbReference type="NCBI Taxonomy" id="1481888"/>
    <lineage>
        <taxon>Eukaryota</taxon>
        <taxon>Sar</taxon>
        <taxon>Alveolata</taxon>
        <taxon>Ciliophora</taxon>
        <taxon>Postciliodesmatophora</taxon>
        <taxon>Heterotrichea</taxon>
        <taxon>Heterotrichida</taxon>
        <taxon>Blepharismidae</taxon>
        <taxon>Blepharisma</taxon>
    </lineage>
</organism>
<dbReference type="GO" id="GO:0005516">
    <property type="term" value="F:calmodulin binding"/>
    <property type="evidence" value="ECO:0007669"/>
    <property type="project" value="UniProtKB-KW"/>
</dbReference>
<keyword evidence="5 7" id="KW-0175">Coiled coil</keyword>
<keyword evidence="10" id="KW-1185">Reference proteome</keyword>
<evidence type="ECO:0000256" key="7">
    <source>
        <dbReference type="SAM" id="Coils"/>
    </source>
</evidence>